<dbReference type="Gene3D" id="3.40.309.10">
    <property type="entry name" value="Aldehyde Dehydrogenase, Chain A, domain 2"/>
    <property type="match status" value="1"/>
</dbReference>
<evidence type="ECO:0000256" key="2">
    <source>
        <dbReference type="ARBA" id="ARBA00023002"/>
    </source>
</evidence>
<dbReference type="Proteomes" id="UP000515663">
    <property type="component" value="Chromosome"/>
</dbReference>
<dbReference type="SUPFAM" id="SSF53720">
    <property type="entry name" value="ALDH-like"/>
    <property type="match status" value="1"/>
</dbReference>
<dbReference type="FunFam" id="3.40.309.10:FF:000012">
    <property type="entry name" value="Betaine aldehyde dehydrogenase"/>
    <property type="match status" value="1"/>
</dbReference>
<gene>
    <name evidence="6" type="ORF">H1R19_07040</name>
</gene>
<dbReference type="PANTHER" id="PTHR11699">
    <property type="entry name" value="ALDEHYDE DEHYDROGENASE-RELATED"/>
    <property type="match status" value="1"/>
</dbReference>
<accession>A0A7D7RS88</accession>
<dbReference type="RefSeq" id="WP_219851066.1">
    <property type="nucleotide sequence ID" value="NZ_CP059491.1"/>
</dbReference>
<evidence type="ECO:0000256" key="1">
    <source>
        <dbReference type="ARBA" id="ARBA00009986"/>
    </source>
</evidence>
<dbReference type="PROSITE" id="PS00687">
    <property type="entry name" value="ALDEHYDE_DEHYDR_GLU"/>
    <property type="match status" value="1"/>
</dbReference>
<dbReference type="InterPro" id="IPR016163">
    <property type="entry name" value="Ald_DH_C"/>
</dbReference>
<keyword evidence="2 4" id="KW-0560">Oxidoreductase</keyword>
<sequence>MTDLSLLRTVEGSAWIAGRSVDGDDAPISQIDPSTGEHFDALAGCSTALVDRAVTTADAAAETWRSINDLDRGRTLLTLAGLLRSNQDRLAHLESLDTGKPLRQARADVEASAKYFEFYGALCDKTNGEVFPTDDGVLSFSRYEPYGVVGQIVPWNAPLSQLARGVAPALAAKNTVVIKPSELTPSTALEFGRLTDEAGIPPGVVNIVVGLGRSTGSAVVDHPLVRHVSFTGSVSTGSQVMAAAARRAVPVHLELGGKSPLIVMADADLDAAVDAGANAIIRNSGQSCFACTRVIVQDSIHDDYVRRLVDKVAPLRPGRGLDDPDLGPLSSAAQVEQVLAKVAGAVDDGATLAAGGGRADVPDHPGGFYVQPTVLTGVDNTMTIAREEVFGPVQSILRFTDLEQAIQIANDSEYGLAAGIFTRDFTTAHRAAAGLSAGQVFINRYGGGGVESPFGGYRKSGIGREKGVQALHAYSQLKTIIGFYG</sequence>
<evidence type="ECO:0000256" key="3">
    <source>
        <dbReference type="PROSITE-ProRule" id="PRU10007"/>
    </source>
</evidence>
<dbReference type="Gene3D" id="3.40.605.10">
    <property type="entry name" value="Aldehyde Dehydrogenase, Chain A, domain 1"/>
    <property type="match status" value="1"/>
</dbReference>
<dbReference type="EMBL" id="CP059491">
    <property type="protein sequence ID" value="QMT02873.1"/>
    <property type="molecule type" value="Genomic_DNA"/>
</dbReference>
<name>A0A7D7RS88_9ACTN</name>
<dbReference type="AlphaFoldDB" id="A0A7D7RS88"/>
<evidence type="ECO:0000313" key="6">
    <source>
        <dbReference type="EMBL" id="QMT02873.1"/>
    </source>
</evidence>
<protein>
    <submittedName>
        <fullName evidence="6">Aldehyde dehydrogenase family protein</fullName>
    </submittedName>
</protein>
<reference evidence="7" key="1">
    <citation type="submission" date="2020-07" db="EMBL/GenBank/DDBJ databases">
        <title>novel species isolated from the respiratory tract of Marmot.</title>
        <authorList>
            <person name="Zhang G."/>
        </authorList>
    </citation>
    <scope>NUCLEOTIDE SEQUENCE [LARGE SCALE GENOMIC DNA]</scope>
    <source>
        <strain evidence="7">686</strain>
    </source>
</reference>
<keyword evidence="7" id="KW-1185">Reference proteome</keyword>
<proteinExistence type="inferred from homology"/>
<dbReference type="GO" id="GO:0016620">
    <property type="term" value="F:oxidoreductase activity, acting on the aldehyde or oxo group of donors, NAD or NADP as acceptor"/>
    <property type="evidence" value="ECO:0007669"/>
    <property type="project" value="InterPro"/>
</dbReference>
<dbReference type="InterPro" id="IPR029510">
    <property type="entry name" value="Ald_DH_CS_GLU"/>
</dbReference>
<comment type="similarity">
    <text evidence="1 4">Belongs to the aldehyde dehydrogenase family.</text>
</comment>
<feature type="domain" description="Aldehyde dehydrogenase" evidence="5">
    <location>
        <begin position="23"/>
        <end position="480"/>
    </location>
</feature>
<dbReference type="InterPro" id="IPR015590">
    <property type="entry name" value="Aldehyde_DH_dom"/>
</dbReference>
<dbReference type="InterPro" id="IPR016161">
    <property type="entry name" value="Ald_DH/histidinol_DH"/>
</dbReference>
<evidence type="ECO:0000256" key="4">
    <source>
        <dbReference type="RuleBase" id="RU003345"/>
    </source>
</evidence>
<evidence type="ECO:0000313" key="7">
    <source>
        <dbReference type="Proteomes" id="UP000515663"/>
    </source>
</evidence>
<dbReference type="Pfam" id="PF00171">
    <property type="entry name" value="Aldedh"/>
    <property type="match status" value="1"/>
</dbReference>
<organism evidence="6 7">
    <name type="scientific">Gordonia jinghuaiqii</name>
    <dbReference type="NCBI Taxonomy" id="2758710"/>
    <lineage>
        <taxon>Bacteria</taxon>
        <taxon>Bacillati</taxon>
        <taxon>Actinomycetota</taxon>
        <taxon>Actinomycetes</taxon>
        <taxon>Mycobacteriales</taxon>
        <taxon>Gordoniaceae</taxon>
        <taxon>Gordonia</taxon>
    </lineage>
</organism>
<dbReference type="KEGG" id="gji:H1R19_07040"/>
<dbReference type="FunFam" id="3.40.605.10:FF:000007">
    <property type="entry name" value="NAD/NADP-dependent betaine aldehyde dehydrogenase"/>
    <property type="match status" value="1"/>
</dbReference>
<evidence type="ECO:0000259" key="5">
    <source>
        <dbReference type="Pfam" id="PF00171"/>
    </source>
</evidence>
<feature type="active site" evidence="3">
    <location>
        <position position="254"/>
    </location>
</feature>
<dbReference type="InterPro" id="IPR016162">
    <property type="entry name" value="Ald_DH_N"/>
</dbReference>